<dbReference type="PROSITE" id="PS50294">
    <property type="entry name" value="WD_REPEATS_REGION"/>
    <property type="match status" value="1"/>
</dbReference>
<dbReference type="Proteomes" id="UP001194746">
    <property type="component" value="Unassembled WGS sequence"/>
</dbReference>
<dbReference type="SMART" id="SM00320">
    <property type="entry name" value="WD40"/>
    <property type="match status" value="7"/>
</dbReference>
<keyword evidence="6" id="KW-1185">Reference proteome</keyword>
<dbReference type="Gene3D" id="2.130.10.10">
    <property type="entry name" value="YVTN repeat-like/Quinoprotein amine dehydrogenase"/>
    <property type="match status" value="3"/>
</dbReference>
<dbReference type="InterPro" id="IPR056884">
    <property type="entry name" value="NPHP3-like_N"/>
</dbReference>
<comment type="caution">
    <text evidence="5">The sequence shown here is derived from an EMBL/GenBank/DDBJ whole genome shotgun (WGS) entry which is preliminary data.</text>
</comment>
<dbReference type="SUPFAM" id="SSF50998">
    <property type="entry name" value="Quinoprotein alcohol dehydrogenase-like"/>
    <property type="match status" value="1"/>
</dbReference>
<dbReference type="InterPro" id="IPR011047">
    <property type="entry name" value="Quinoprotein_ADH-like_sf"/>
</dbReference>
<dbReference type="PROSITE" id="PS00678">
    <property type="entry name" value="WD_REPEATS_1"/>
    <property type="match status" value="1"/>
</dbReference>
<evidence type="ECO:0000256" key="3">
    <source>
        <dbReference type="PROSITE-ProRule" id="PRU00221"/>
    </source>
</evidence>
<organism evidence="5 6">
    <name type="scientific">Aspergillus nanangensis</name>
    <dbReference type="NCBI Taxonomy" id="2582783"/>
    <lineage>
        <taxon>Eukaryota</taxon>
        <taxon>Fungi</taxon>
        <taxon>Dikarya</taxon>
        <taxon>Ascomycota</taxon>
        <taxon>Pezizomycotina</taxon>
        <taxon>Eurotiomycetes</taxon>
        <taxon>Eurotiomycetidae</taxon>
        <taxon>Eurotiales</taxon>
        <taxon>Aspergillaceae</taxon>
        <taxon>Aspergillus</taxon>
        <taxon>Aspergillus subgen. Circumdati</taxon>
    </lineage>
</organism>
<accession>A0AAD4CJZ7</accession>
<sequence length="1365" mass="151657">MEAVGSVANIIAVVELSAKVATLLLKYSKAVKNAKPDIERLLQQLEALGITLEGAKSLLSGPNAARLGNLQQLHEGLEGCSVQLKELDTKLGEKLSGRHESGAARVMGRFGIRALKWPLESPEVDKIVTSLHDYRDTVSAALTIDQTEQILIMAQDFVLSKLPNVKDAAFNSYANEHHARCHPKTRLDLRENILRWANDSESQCIYWLNGMAGTGKFTISHTVAQSFADNGQLAASFFFRRGERDRGNAAQLFTTIASQIVARDPNIAAAVRSSLETDPAIAKCDSVDTETIVFVIDALDECERDDDIRLIIHLLSQGKKLKSVRLKTFLTSRPDLPVRLGFNSIQGNYQDLVLHQIPAPVIQKDISEFLNSELAKIKEDYNALSVGDKLPLDWPGSEVIQNLAYMAIPLFIFASTVCRFIGDPAWSDPAGQLTKVLQYHSAGEASELDKLDATYRPVMDRLIVGSKTAQRSIVDEFHLIVGSIVLLSEPLSALSLSQLLGVSKSIIDRRLMPLHSVLHVPADGESPIRTLHLSFHDFLVDPDKRHTNPFWMDKVAAHERLATRSLALLSSQKHFKDNLCDLEDPAATVEDVPSGVISERLPAEIRYASLYWVDHLVASNAPLTDSHEAYVFLQKHFLHWLEALSYFRKIPESILIIRKLQCLVTPQESGSISAFLHDALRFVLTFNQIIAQCPLQVYSSAIVFAPEMSVIKNIFLSSVPKWISQMPPVMAKWDDCLLTFDNVGFPKLLHFSLNGKTIAFCGSDDTLQYWDLDTGVKTQSHQLVGSKILALSPDGKTIAAVKDKRVCLPNSATGEDTYCYDREVEYFSDVRFSADGKMMLLLDYDGVFRLLELASWKELLKINSMDGNEDSEELFVYPRHATLAPNQNSIAVSVQRTLKVCNAETGRQLWKIHGHDNIISTEYSSDSQRIIIAFPDGIVSVFDSASGNAELRVNTGTGNSHWRRAVFSPDGKKFATNSNDTLRVWDAETGTELTALIGHYSAIKSLAYSPDGKTIATGGSDGTVRIWDVSETAGRNVIKSGGAGDDVSASLSPHDAEQSIEHNIQEDCYMNTRLGCVMDPKGLTSDFHESYHTLFRFSLDRKRAAIIFDKGNNLWVMELKTVERDQLLECNSLYNIHDTLVIPCAEECLSFAFSGDSRTLATFCKDKIIRLHDAISGEEKQMIDFREYNLEVVSDPSVAFSINNRTVAFACPVERRENERVWLWDIVTGDVTDVTPRHYRRGNNGMAVSPDGQLIAAICGYGNSIQVWDAIPDAPAKTLVEIPSFALSVISFSADNRQIELNRGCISLDEGQDGDPPLFVEMEWICRGSKKILRIPPDHRSYTAAVYDNVVSLRHKSGRFIGFSF</sequence>
<dbReference type="Gene3D" id="3.40.50.300">
    <property type="entry name" value="P-loop containing nucleotide triphosphate hydrolases"/>
    <property type="match status" value="1"/>
</dbReference>
<evidence type="ECO:0000313" key="6">
    <source>
        <dbReference type="Proteomes" id="UP001194746"/>
    </source>
</evidence>
<feature type="repeat" description="WD" evidence="3">
    <location>
        <begin position="996"/>
        <end position="1037"/>
    </location>
</feature>
<dbReference type="Pfam" id="PF00400">
    <property type="entry name" value="WD40"/>
    <property type="match status" value="3"/>
</dbReference>
<dbReference type="InterPro" id="IPR050505">
    <property type="entry name" value="WDR55/POC1"/>
</dbReference>
<dbReference type="InterPro" id="IPR011044">
    <property type="entry name" value="Quino_amine_DH_bsu"/>
</dbReference>
<evidence type="ECO:0000259" key="4">
    <source>
        <dbReference type="PROSITE" id="PS50837"/>
    </source>
</evidence>
<name>A0AAD4CJZ7_ASPNN</name>
<dbReference type="PROSITE" id="PS50837">
    <property type="entry name" value="NACHT"/>
    <property type="match status" value="1"/>
</dbReference>
<dbReference type="PANTHER" id="PTHR44019">
    <property type="entry name" value="WD REPEAT-CONTAINING PROTEIN 55"/>
    <property type="match status" value="1"/>
</dbReference>
<dbReference type="EMBL" id="VCAU01000054">
    <property type="protein sequence ID" value="KAF9887949.1"/>
    <property type="molecule type" value="Genomic_DNA"/>
</dbReference>
<dbReference type="PANTHER" id="PTHR44019:SF8">
    <property type="entry name" value="POC1 CENTRIOLAR PROTEIN HOMOLOG"/>
    <property type="match status" value="1"/>
</dbReference>
<dbReference type="Pfam" id="PF24883">
    <property type="entry name" value="NPHP3_N"/>
    <property type="match status" value="1"/>
</dbReference>
<keyword evidence="2" id="KW-0677">Repeat</keyword>
<evidence type="ECO:0000256" key="2">
    <source>
        <dbReference type="ARBA" id="ARBA00022737"/>
    </source>
</evidence>
<proteinExistence type="predicted"/>
<reference evidence="5" key="2">
    <citation type="submission" date="2020-02" db="EMBL/GenBank/DDBJ databases">
        <authorList>
            <person name="Gilchrist C.L.M."/>
            <person name="Chooi Y.-H."/>
        </authorList>
    </citation>
    <scope>NUCLEOTIDE SEQUENCE</scope>
    <source>
        <strain evidence="5">MST-FP2251</strain>
    </source>
</reference>
<evidence type="ECO:0000256" key="1">
    <source>
        <dbReference type="ARBA" id="ARBA00022574"/>
    </source>
</evidence>
<dbReference type="InterPro" id="IPR007111">
    <property type="entry name" value="NACHT_NTPase"/>
</dbReference>
<feature type="domain" description="NACHT" evidence="4">
    <location>
        <begin position="204"/>
        <end position="335"/>
    </location>
</feature>
<dbReference type="InterPro" id="IPR027417">
    <property type="entry name" value="P-loop_NTPase"/>
</dbReference>
<gene>
    <name evidence="5" type="ORF">FE257_009471</name>
</gene>
<evidence type="ECO:0000313" key="5">
    <source>
        <dbReference type="EMBL" id="KAF9887949.1"/>
    </source>
</evidence>
<protein>
    <recommendedName>
        <fullName evidence="4">NACHT domain-containing protein</fullName>
    </recommendedName>
</protein>
<keyword evidence="1 3" id="KW-0853">WD repeat</keyword>
<dbReference type="SUPFAM" id="SSF50969">
    <property type="entry name" value="YVTN repeat-like/Quinoprotein amine dehydrogenase"/>
    <property type="match status" value="1"/>
</dbReference>
<dbReference type="PROSITE" id="PS50082">
    <property type="entry name" value="WD_REPEATS_2"/>
    <property type="match status" value="1"/>
</dbReference>
<dbReference type="InterPro" id="IPR001680">
    <property type="entry name" value="WD40_rpt"/>
</dbReference>
<dbReference type="InterPro" id="IPR019775">
    <property type="entry name" value="WD40_repeat_CS"/>
</dbReference>
<reference evidence="5" key="1">
    <citation type="journal article" date="2019" name="Beilstein J. Org. Chem.">
        <title>Nanangenines: drimane sesquiterpenoids as the dominant metabolite cohort of a novel Australian fungus, Aspergillus nanangensis.</title>
        <authorList>
            <person name="Lacey H.J."/>
            <person name="Gilchrist C.L.M."/>
            <person name="Crombie A."/>
            <person name="Kalaitzis J.A."/>
            <person name="Vuong D."/>
            <person name="Rutledge P.J."/>
            <person name="Turner P."/>
            <person name="Pitt J.I."/>
            <person name="Lacey E."/>
            <person name="Chooi Y.H."/>
            <person name="Piggott A.M."/>
        </authorList>
    </citation>
    <scope>NUCLEOTIDE SEQUENCE</scope>
    <source>
        <strain evidence="5">MST-FP2251</strain>
    </source>
</reference>
<dbReference type="InterPro" id="IPR015943">
    <property type="entry name" value="WD40/YVTN_repeat-like_dom_sf"/>
</dbReference>